<comment type="subcellular location">
    <subcellularLocation>
        <location evidence="4">Nucleus</location>
    </subcellularLocation>
</comment>
<evidence type="ECO:0000256" key="1">
    <source>
        <dbReference type="ARBA" id="ARBA00023015"/>
    </source>
</evidence>
<proteinExistence type="predicted"/>
<evidence type="ECO:0000313" key="9">
    <source>
        <dbReference type="Proteomes" id="UP000078555"/>
    </source>
</evidence>
<evidence type="ECO:0000256" key="3">
    <source>
        <dbReference type="ARBA" id="ARBA00023242"/>
    </source>
</evidence>
<name>A0A1A8YG54_PLAOA</name>
<dbReference type="PANTHER" id="PTHR47573">
    <property type="entry name" value="PROTEIN AF-9 HOMOLOG"/>
    <property type="match status" value="1"/>
</dbReference>
<dbReference type="Proteomes" id="UP000078550">
    <property type="component" value="Unassembled WGS sequence"/>
</dbReference>
<keyword evidence="2" id="KW-0804">Transcription</keyword>
<reference evidence="6" key="1">
    <citation type="submission" date="2016-05" db="EMBL/GenBank/DDBJ databases">
        <authorList>
            <person name="Lavstsen T."/>
            <person name="Jespersen J.S."/>
        </authorList>
    </citation>
    <scope>NUCLEOTIDE SEQUENCE [LARGE SCALE GENOMIC DNA]</scope>
</reference>
<evidence type="ECO:0000313" key="6">
    <source>
        <dbReference type="EMBL" id="SBT30508.1"/>
    </source>
</evidence>
<dbReference type="EMBL" id="FLRE01000008">
    <property type="protein sequence ID" value="SBT30961.1"/>
    <property type="molecule type" value="Genomic_DNA"/>
</dbReference>
<accession>A0A1A8YG54</accession>
<keyword evidence="1" id="KW-0805">Transcription regulation</keyword>
<dbReference type="Gene3D" id="2.60.40.1970">
    <property type="entry name" value="YEATS domain"/>
    <property type="match status" value="1"/>
</dbReference>
<dbReference type="PROSITE" id="PS51037">
    <property type="entry name" value="YEATS"/>
    <property type="match status" value="1"/>
</dbReference>
<sequence>MRCSDKNGKSNAKRKTGETRGCWDICLSAIPTIYTQPPYEVNEIGWGEFYLTVKIYFADSTLSPVSIVHFVKLNTEPEVAVPPCVVNETYEEIIFRNPTVSLYNKIVQSNNTKTAPHKFQEHFVQYNFKEDSYTKRYLQFQSKVQEEICDLMSEATQLSKDINEVQQKYFAIKAEMGVSSDEN</sequence>
<protein>
    <submittedName>
        <fullName evidence="6">Gas41 homologue</fullName>
    </submittedName>
</protein>
<evidence type="ECO:0000313" key="7">
    <source>
        <dbReference type="EMBL" id="SBT30961.1"/>
    </source>
</evidence>
<dbReference type="InterPro" id="IPR038704">
    <property type="entry name" value="YEAST_sf"/>
</dbReference>
<feature type="domain" description="YEATS" evidence="5">
    <location>
        <begin position="1"/>
        <end position="109"/>
    </location>
</feature>
<keyword evidence="3 4" id="KW-0539">Nucleus</keyword>
<dbReference type="Proteomes" id="UP000078555">
    <property type="component" value="Unassembled WGS sequence"/>
</dbReference>
<organism evidence="6 9">
    <name type="scientific">Plasmodium ovale wallikeri</name>
    <dbReference type="NCBI Taxonomy" id="864142"/>
    <lineage>
        <taxon>Eukaryota</taxon>
        <taxon>Sar</taxon>
        <taxon>Alveolata</taxon>
        <taxon>Apicomplexa</taxon>
        <taxon>Aconoidasida</taxon>
        <taxon>Haemosporida</taxon>
        <taxon>Plasmodiidae</taxon>
        <taxon>Plasmodium</taxon>
        <taxon>Plasmodium (Plasmodium)</taxon>
    </lineage>
</organism>
<dbReference type="Pfam" id="PF03366">
    <property type="entry name" value="YEATS"/>
    <property type="match status" value="1"/>
</dbReference>
<evidence type="ECO:0000259" key="5">
    <source>
        <dbReference type="PROSITE" id="PS51037"/>
    </source>
</evidence>
<gene>
    <name evidence="6" type="ORF">POVWA1_001730</name>
    <name evidence="7" type="ORF">POVWA2_001630</name>
</gene>
<dbReference type="GO" id="GO:0005634">
    <property type="term" value="C:nucleus"/>
    <property type="evidence" value="ECO:0007669"/>
    <property type="project" value="UniProtKB-SubCell"/>
</dbReference>
<dbReference type="PANTHER" id="PTHR47573:SF1">
    <property type="entry name" value="PROTEIN AF-9 HOMOLOG"/>
    <property type="match status" value="1"/>
</dbReference>
<dbReference type="InterPro" id="IPR005033">
    <property type="entry name" value="YEATS"/>
</dbReference>
<dbReference type="InterPro" id="IPR055129">
    <property type="entry name" value="YEATS_dom"/>
</dbReference>
<keyword evidence="9" id="KW-1185">Reference proteome</keyword>
<evidence type="ECO:0000256" key="2">
    <source>
        <dbReference type="ARBA" id="ARBA00023163"/>
    </source>
</evidence>
<dbReference type="GO" id="GO:0006355">
    <property type="term" value="P:regulation of DNA-templated transcription"/>
    <property type="evidence" value="ECO:0007669"/>
    <property type="project" value="InterPro"/>
</dbReference>
<dbReference type="EMBL" id="FLRD01000003">
    <property type="protein sequence ID" value="SBT30508.1"/>
    <property type="molecule type" value="Genomic_DNA"/>
</dbReference>
<dbReference type="AlphaFoldDB" id="A0A1A8YG54"/>
<reference evidence="8 9" key="2">
    <citation type="submission" date="2016-05" db="EMBL/GenBank/DDBJ databases">
        <authorList>
            <person name="Naeem Raeece"/>
        </authorList>
    </citation>
    <scope>NUCLEOTIDE SEQUENCE [LARGE SCALE GENOMIC DNA]</scope>
</reference>
<evidence type="ECO:0000256" key="4">
    <source>
        <dbReference type="PROSITE-ProRule" id="PRU00376"/>
    </source>
</evidence>
<evidence type="ECO:0000313" key="8">
    <source>
        <dbReference type="Proteomes" id="UP000078550"/>
    </source>
</evidence>